<dbReference type="EC" id="3.2.1.55" evidence="3"/>
<dbReference type="Gene3D" id="2.60.120.200">
    <property type="match status" value="1"/>
</dbReference>
<dbReference type="InterPro" id="IPR008979">
    <property type="entry name" value="Galactose-bd-like_sf"/>
</dbReference>
<evidence type="ECO:0000256" key="5">
    <source>
        <dbReference type="ARBA" id="ARBA00022801"/>
    </source>
</evidence>
<dbReference type="Gene3D" id="3.20.20.80">
    <property type="entry name" value="Glycosidases"/>
    <property type="match status" value="1"/>
</dbReference>
<name>A0ABV9D879_9MICO</name>
<dbReference type="Gene3D" id="2.60.120.260">
    <property type="entry name" value="Galactose-binding domain-like"/>
    <property type="match status" value="1"/>
</dbReference>
<dbReference type="SUPFAM" id="SSF51445">
    <property type="entry name" value="(Trans)glycosidases"/>
    <property type="match status" value="1"/>
</dbReference>
<evidence type="ECO:0000256" key="2">
    <source>
        <dbReference type="ARBA" id="ARBA00007186"/>
    </source>
</evidence>
<evidence type="ECO:0000313" key="9">
    <source>
        <dbReference type="Proteomes" id="UP001595955"/>
    </source>
</evidence>
<dbReference type="EMBL" id="JBHSGF010000002">
    <property type="protein sequence ID" value="MFC4554499.1"/>
    <property type="molecule type" value="Genomic_DNA"/>
</dbReference>
<reference evidence="9" key="1">
    <citation type="journal article" date="2019" name="Int. J. Syst. Evol. Microbiol.">
        <title>The Global Catalogue of Microorganisms (GCM) 10K type strain sequencing project: providing services to taxonomists for standard genome sequencing and annotation.</title>
        <authorList>
            <consortium name="The Broad Institute Genomics Platform"/>
            <consortium name="The Broad Institute Genome Sequencing Center for Infectious Disease"/>
            <person name="Wu L."/>
            <person name="Ma J."/>
        </authorList>
    </citation>
    <scope>NUCLEOTIDE SEQUENCE [LARGE SCALE GENOMIC DNA]</scope>
    <source>
        <strain evidence="9">JCM 3369</strain>
    </source>
</reference>
<dbReference type="InterPro" id="IPR010720">
    <property type="entry name" value="Alpha-L-AF_C"/>
</dbReference>
<keyword evidence="4 6" id="KW-0732">Signal</keyword>
<dbReference type="InterPro" id="IPR051563">
    <property type="entry name" value="Glycosyl_Hydrolase_51"/>
</dbReference>
<dbReference type="SMART" id="SM00813">
    <property type="entry name" value="Alpha-L-AF_C"/>
    <property type="match status" value="1"/>
</dbReference>
<protein>
    <recommendedName>
        <fullName evidence="3">non-reducing end alpha-L-arabinofuranosidase</fullName>
        <ecNumber evidence="3">3.2.1.55</ecNumber>
    </recommendedName>
</protein>
<accession>A0ABV9D879</accession>
<dbReference type="InterPro" id="IPR041542">
    <property type="entry name" value="GH43_C2"/>
</dbReference>
<feature type="signal peptide" evidence="6">
    <location>
        <begin position="1"/>
        <end position="35"/>
    </location>
</feature>
<dbReference type="Pfam" id="PF02018">
    <property type="entry name" value="CBM_4_9"/>
    <property type="match status" value="1"/>
</dbReference>
<dbReference type="InterPro" id="IPR055235">
    <property type="entry name" value="ASD1_cat"/>
</dbReference>
<sequence>MSMSRRRSAAPVSVASVTALTLAAALLAGGTAASAAAPPEVLPPEAWLEEFDAPQLDERWTVLGEAAESWSLDPEAGELTITSLPGDTHQDSNDPRNVFLLDVPVGDFTAVASFEAPVAEDFQGAGILAMGDLDNYVRAGLVNVSFAEDGPVVIENAQESNAVFTSTFTPRPGSTGETLQVQRTGDTVTTSYWADDGWVEAAQVTVAFDITQVGLYAFAAGAAQPHTAVFDYFAIATADTPPTEPEPYPATLEIDGDGTDIEMSPELYGIFYEDINYAADGGLYAELVRNRSFEFNRSDNTSFTGLTGWQEVERGGATTTATVVTDEGRMNENNRFYLALDSTGAGAGLRNASFNEGVALEAGADYEFSVWARSATPQTLTARLEDVAGTQEYGTATVQVDGSNEWKQYTATITSTATTNAAQLAVLAGAAGVLHLDMVSLLPDEQWAGPVNGEYGLRQDLAEMVEDLDPSFIRFPGGCVIAGTWNDYEESGYADRRRAYHWKETIGPLEERATNFNWWGYNQSFGIGFLEYFMWAEDLGAEPLPVLPVGTNACGGPAALTDPVQLEEWVQDTLDLIEFANGGIDTEWGAVRAELGHPEPFGLEYIGLGNEDSQRQYFENYPLFHDAIREAYPDIKIVSNSSFASGGALFDELWDFAREQGADMVDEHYYNTPDWFLANTDRYDSYDRESPAAFIGEYASRGNTFYNALAEAAYLTGVERNSDIVRMASYAPMFANEDYVQWRDANMIYFDNDEAWGTANYYVQRLFSTNRGHEVVPSTMEGGDVVAPDISGGVFLSTWRTAAAYDNLVVTADDGDVLLSEDFSGGAPDWAPVRGTWSVVDGQYRQTATNVEDARSVPAGAYEQDWTNYTLELEATKTAGAEGFLVGFAANGGNDYYWWNIGGWNNTRMALQRSGAEVAARENTSVTTGQTYDIRVEVEGSDIRLYLDDELQIEYTEDAPTSVLNHVVTRDVETGELIVKVVNTAPAAAVTDVSVSDVELTGAGTVTEMTADSLTAVNSKEDPTNIVPVERELSGVGNEFTYEFPANSITFLRLGVADDAGPEVSVEADTRCVAGKVVQTVRVTNESGAPVDVAVSSSWGSRSVTIGADRATSLTFSTRAASVAAGEVSVTATADGSSRTVTAPHAARTC</sequence>
<dbReference type="Pfam" id="PF06964">
    <property type="entry name" value="Alpha-L-AF_C"/>
    <property type="match status" value="1"/>
</dbReference>
<dbReference type="InterPro" id="IPR003305">
    <property type="entry name" value="CenC_carb-bd"/>
</dbReference>
<dbReference type="SUPFAM" id="SSF49785">
    <property type="entry name" value="Galactose-binding domain-like"/>
    <property type="match status" value="1"/>
</dbReference>
<evidence type="ECO:0000256" key="3">
    <source>
        <dbReference type="ARBA" id="ARBA00012670"/>
    </source>
</evidence>
<proteinExistence type="inferred from homology"/>
<comment type="similarity">
    <text evidence="2">Belongs to the glycosyl hydrolase 51 family.</text>
</comment>
<dbReference type="RefSeq" id="WP_387966800.1">
    <property type="nucleotide sequence ID" value="NZ_JBHSGF010000002.1"/>
</dbReference>
<evidence type="ECO:0000259" key="7">
    <source>
        <dbReference type="SMART" id="SM00813"/>
    </source>
</evidence>
<dbReference type="Pfam" id="PF22848">
    <property type="entry name" value="ASD1_dom"/>
    <property type="match status" value="1"/>
</dbReference>
<dbReference type="Gene3D" id="2.60.120.560">
    <property type="entry name" value="Exo-inulinase, domain 1"/>
    <property type="match status" value="1"/>
</dbReference>
<feature type="domain" description="Alpha-L-arabinofuranosidase C-terminal" evidence="7">
    <location>
        <begin position="696"/>
        <end position="1048"/>
    </location>
</feature>
<evidence type="ECO:0000313" key="8">
    <source>
        <dbReference type="EMBL" id="MFC4554499.1"/>
    </source>
</evidence>
<dbReference type="PANTHER" id="PTHR31776">
    <property type="entry name" value="ALPHA-L-ARABINOFURANOSIDASE 1"/>
    <property type="match status" value="1"/>
</dbReference>
<evidence type="ECO:0000256" key="6">
    <source>
        <dbReference type="SAM" id="SignalP"/>
    </source>
</evidence>
<dbReference type="Pfam" id="PF17851">
    <property type="entry name" value="GH43_C2"/>
    <property type="match status" value="1"/>
</dbReference>
<keyword evidence="9" id="KW-1185">Reference proteome</keyword>
<comment type="caution">
    <text evidence="8">The sequence shown here is derived from an EMBL/GenBank/DDBJ whole genome shotgun (WGS) entry which is preliminary data.</text>
</comment>
<dbReference type="InterPro" id="IPR017853">
    <property type="entry name" value="GH"/>
</dbReference>
<dbReference type="InterPro" id="IPR013320">
    <property type="entry name" value="ConA-like_dom_sf"/>
</dbReference>
<gene>
    <name evidence="8" type="ORF">ACFO3F_04500</name>
</gene>
<dbReference type="Proteomes" id="UP001595955">
    <property type="component" value="Unassembled WGS sequence"/>
</dbReference>
<feature type="chain" id="PRO_5045652897" description="non-reducing end alpha-L-arabinofuranosidase" evidence="6">
    <location>
        <begin position="36"/>
        <end position="1150"/>
    </location>
</feature>
<evidence type="ECO:0000256" key="1">
    <source>
        <dbReference type="ARBA" id="ARBA00001462"/>
    </source>
</evidence>
<evidence type="ECO:0000256" key="4">
    <source>
        <dbReference type="ARBA" id="ARBA00022729"/>
    </source>
</evidence>
<keyword evidence="5" id="KW-0378">Hydrolase</keyword>
<comment type="catalytic activity">
    <reaction evidence="1">
        <text>Hydrolysis of terminal non-reducing alpha-L-arabinofuranoside residues in alpha-L-arabinosides.</text>
        <dbReference type="EC" id="3.2.1.55"/>
    </reaction>
</comment>
<dbReference type="PANTHER" id="PTHR31776:SF26">
    <property type="entry name" value="SECRETED ARABINOSIDASE"/>
    <property type="match status" value="1"/>
</dbReference>
<dbReference type="SUPFAM" id="SSF51011">
    <property type="entry name" value="Glycosyl hydrolase domain"/>
    <property type="match status" value="1"/>
</dbReference>
<organism evidence="8 9">
    <name type="scientific">Georgenia faecalis</name>
    <dbReference type="NCBI Taxonomy" id="2483799"/>
    <lineage>
        <taxon>Bacteria</taxon>
        <taxon>Bacillati</taxon>
        <taxon>Actinomycetota</taxon>
        <taxon>Actinomycetes</taxon>
        <taxon>Micrococcales</taxon>
        <taxon>Bogoriellaceae</taxon>
        <taxon>Georgenia</taxon>
    </lineage>
</organism>
<dbReference type="SUPFAM" id="SSF49899">
    <property type="entry name" value="Concanavalin A-like lectins/glucanases"/>
    <property type="match status" value="2"/>
</dbReference>